<feature type="domain" description="PRD" evidence="2">
    <location>
        <begin position="171"/>
        <end position="280"/>
    </location>
</feature>
<feature type="domain" description="PRD" evidence="2">
    <location>
        <begin position="65"/>
        <end position="170"/>
    </location>
</feature>
<dbReference type="GO" id="GO:0003723">
    <property type="term" value="F:RNA binding"/>
    <property type="evidence" value="ECO:0007669"/>
    <property type="project" value="InterPro"/>
</dbReference>
<accession>A0A412J054</accession>
<dbReference type="InterPro" id="IPR050661">
    <property type="entry name" value="BglG_antiterminators"/>
</dbReference>
<dbReference type="Proteomes" id="UP000285274">
    <property type="component" value="Unassembled WGS sequence"/>
</dbReference>
<dbReference type="Pfam" id="PF03123">
    <property type="entry name" value="CAT_RBD"/>
    <property type="match status" value="1"/>
</dbReference>
<dbReference type="EMBL" id="QRVM01000030">
    <property type="protein sequence ID" value="RGS45895.1"/>
    <property type="molecule type" value="Genomic_DNA"/>
</dbReference>
<dbReference type="PROSITE" id="PS51372">
    <property type="entry name" value="PRD_2"/>
    <property type="match status" value="2"/>
</dbReference>
<dbReference type="Pfam" id="PF00874">
    <property type="entry name" value="PRD"/>
    <property type="match status" value="2"/>
</dbReference>
<dbReference type="RefSeq" id="WP_118320116.1">
    <property type="nucleotide sequence ID" value="NZ_CAUBVL010000027.1"/>
</dbReference>
<dbReference type="InterPro" id="IPR004341">
    <property type="entry name" value="CAT_RNA-bd_dom"/>
</dbReference>
<sequence>MRLKKAFNNNALLALDENEEEVIVMGKGIAFGKKSGDRIDESLIQKKFVFDKSELNEKFSQLFDEIPQQYVELTVSIVEMAQKELGVRFDSSIYLALSDHITYAVRRYKKNENLKNALLFEVKKFYPNEFKVALKSLDMIQYETGCIMTEDEAGYIAMHFVNAQQNGEEMSQTVKVTKMVEDILHIVEYHYQIKLDENSLNYTRFVTHIRYFARRLFAKELNQDTDDILYQQIRERYPDAYRCVLKVKKYIKENCDIELTNEEMTYFMLHINRVCSRIKS</sequence>
<name>A0A412J054_9FIRM</name>
<dbReference type="InterPro" id="IPR011608">
    <property type="entry name" value="PRD"/>
</dbReference>
<dbReference type="PANTHER" id="PTHR30185:SF15">
    <property type="entry name" value="CRYPTIC BETA-GLUCOSIDE BGL OPERON ANTITERMINATOR"/>
    <property type="match status" value="1"/>
</dbReference>
<evidence type="ECO:0000259" key="2">
    <source>
        <dbReference type="PROSITE" id="PS51372"/>
    </source>
</evidence>
<evidence type="ECO:0000256" key="1">
    <source>
        <dbReference type="ARBA" id="ARBA00022737"/>
    </source>
</evidence>
<organism evidence="3 4">
    <name type="scientific">Holdemanella biformis</name>
    <dbReference type="NCBI Taxonomy" id="1735"/>
    <lineage>
        <taxon>Bacteria</taxon>
        <taxon>Bacillati</taxon>
        <taxon>Bacillota</taxon>
        <taxon>Erysipelotrichia</taxon>
        <taxon>Erysipelotrichales</taxon>
        <taxon>Erysipelotrichaceae</taxon>
        <taxon>Holdemanella</taxon>
    </lineage>
</organism>
<dbReference type="SUPFAM" id="SSF63520">
    <property type="entry name" value="PTS-regulatory domain, PRD"/>
    <property type="match status" value="2"/>
</dbReference>
<evidence type="ECO:0000313" key="4">
    <source>
        <dbReference type="Proteomes" id="UP000285274"/>
    </source>
</evidence>
<evidence type="ECO:0000313" key="3">
    <source>
        <dbReference type="EMBL" id="RGS45895.1"/>
    </source>
</evidence>
<dbReference type="PANTHER" id="PTHR30185">
    <property type="entry name" value="CRYPTIC BETA-GLUCOSIDE BGL OPERON ANTITERMINATOR"/>
    <property type="match status" value="1"/>
</dbReference>
<dbReference type="InterPro" id="IPR036650">
    <property type="entry name" value="CAT_RNA-bd_dom_sf"/>
</dbReference>
<dbReference type="InterPro" id="IPR036634">
    <property type="entry name" value="PRD_sf"/>
</dbReference>
<dbReference type="GO" id="GO:0006355">
    <property type="term" value="P:regulation of DNA-templated transcription"/>
    <property type="evidence" value="ECO:0007669"/>
    <property type="project" value="InterPro"/>
</dbReference>
<dbReference type="Gene3D" id="1.10.1790.10">
    <property type="entry name" value="PRD domain"/>
    <property type="match status" value="2"/>
</dbReference>
<keyword evidence="1" id="KW-0677">Repeat</keyword>
<protein>
    <submittedName>
        <fullName evidence="3">PRD domain-containing protein</fullName>
    </submittedName>
</protein>
<dbReference type="NCBIfam" id="NF046042">
    <property type="entry name" value="LicT"/>
    <property type="match status" value="1"/>
</dbReference>
<dbReference type="SMART" id="SM01061">
    <property type="entry name" value="CAT_RBD"/>
    <property type="match status" value="1"/>
</dbReference>
<gene>
    <name evidence="3" type="ORF">DWX92_07135</name>
</gene>
<dbReference type="AlphaFoldDB" id="A0A412J054"/>
<dbReference type="Gene3D" id="2.30.24.10">
    <property type="entry name" value="CAT RNA-binding domain"/>
    <property type="match status" value="1"/>
</dbReference>
<comment type="caution">
    <text evidence="3">The sequence shown here is derived from an EMBL/GenBank/DDBJ whole genome shotgun (WGS) entry which is preliminary data.</text>
</comment>
<reference evidence="3 4" key="1">
    <citation type="submission" date="2018-08" db="EMBL/GenBank/DDBJ databases">
        <title>A genome reference for cultivated species of the human gut microbiota.</title>
        <authorList>
            <person name="Zou Y."/>
            <person name="Xue W."/>
            <person name="Luo G."/>
        </authorList>
    </citation>
    <scope>NUCLEOTIDE SEQUENCE [LARGE SCALE GENOMIC DNA]</scope>
    <source>
        <strain evidence="3 4">AF22-10AC</strain>
    </source>
</reference>
<proteinExistence type="predicted"/>
<dbReference type="SUPFAM" id="SSF50151">
    <property type="entry name" value="SacY-like RNA-binding domain"/>
    <property type="match status" value="1"/>
</dbReference>